<comment type="caution">
    <text evidence="3">The sequence shown here is derived from an EMBL/GenBank/DDBJ whole genome shotgun (WGS) entry which is preliminary data.</text>
</comment>
<dbReference type="Proteomes" id="UP001472677">
    <property type="component" value="Unassembled WGS sequence"/>
</dbReference>
<feature type="compositionally biased region" description="Low complexity" evidence="1">
    <location>
        <begin position="101"/>
        <end position="113"/>
    </location>
</feature>
<evidence type="ECO:0000256" key="2">
    <source>
        <dbReference type="SAM" id="Phobius"/>
    </source>
</evidence>
<dbReference type="PANTHER" id="PTHR33878:SF1">
    <property type="entry name" value="OS08G0559000 PROTEIN"/>
    <property type="match status" value="1"/>
</dbReference>
<sequence>MLPTLLLPFSTTNFLVFVASVQLIGIKMSTTMATRTVGRYISRRFSSGSGKVLSEEEKAAENVYIQKTEREKLEKLARKGPKPEEKPNAGSGGTATDANPSGTTSTSGASAEKASSDKFRNYGVLAGVATLGAAVGWYLNSNDKKQEVRD</sequence>
<evidence type="ECO:0000256" key="1">
    <source>
        <dbReference type="SAM" id="MobiDB-lite"/>
    </source>
</evidence>
<dbReference type="InterPro" id="IPR045284">
    <property type="entry name" value="At2g27730-like"/>
</dbReference>
<organism evidence="3 4">
    <name type="scientific">Hibiscus sabdariffa</name>
    <name type="common">roselle</name>
    <dbReference type="NCBI Taxonomy" id="183260"/>
    <lineage>
        <taxon>Eukaryota</taxon>
        <taxon>Viridiplantae</taxon>
        <taxon>Streptophyta</taxon>
        <taxon>Embryophyta</taxon>
        <taxon>Tracheophyta</taxon>
        <taxon>Spermatophyta</taxon>
        <taxon>Magnoliopsida</taxon>
        <taxon>eudicotyledons</taxon>
        <taxon>Gunneridae</taxon>
        <taxon>Pentapetalae</taxon>
        <taxon>rosids</taxon>
        <taxon>malvids</taxon>
        <taxon>Malvales</taxon>
        <taxon>Malvaceae</taxon>
        <taxon>Malvoideae</taxon>
        <taxon>Hibiscus</taxon>
    </lineage>
</organism>
<dbReference type="EMBL" id="JBBPBM010000002">
    <property type="protein sequence ID" value="KAK8596123.1"/>
    <property type="molecule type" value="Genomic_DNA"/>
</dbReference>
<evidence type="ECO:0000313" key="3">
    <source>
        <dbReference type="EMBL" id="KAK8596123.1"/>
    </source>
</evidence>
<evidence type="ECO:0000313" key="4">
    <source>
        <dbReference type="Proteomes" id="UP001472677"/>
    </source>
</evidence>
<protein>
    <recommendedName>
        <fullName evidence="5">Copper ion binding protein</fullName>
    </recommendedName>
</protein>
<name>A0ABR2G6N6_9ROSI</name>
<feature type="transmembrane region" description="Helical" evidence="2">
    <location>
        <begin position="6"/>
        <end position="26"/>
    </location>
</feature>
<reference evidence="3 4" key="1">
    <citation type="journal article" date="2024" name="G3 (Bethesda)">
        <title>Genome assembly of Hibiscus sabdariffa L. provides insights into metabolisms of medicinal natural products.</title>
        <authorList>
            <person name="Kim T."/>
        </authorList>
    </citation>
    <scope>NUCLEOTIDE SEQUENCE [LARGE SCALE GENOMIC DNA]</scope>
    <source>
        <strain evidence="3">TK-2024</strain>
        <tissue evidence="3">Old leaves</tissue>
    </source>
</reference>
<gene>
    <name evidence="3" type="ORF">V6N12_064622</name>
</gene>
<dbReference type="PANTHER" id="PTHR33878">
    <property type="entry name" value="OS08G0559000 PROTEIN"/>
    <property type="match status" value="1"/>
</dbReference>
<keyword evidence="2" id="KW-0812">Transmembrane</keyword>
<accession>A0ABR2G6N6</accession>
<feature type="compositionally biased region" description="Basic and acidic residues" evidence="1">
    <location>
        <begin position="71"/>
        <end position="87"/>
    </location>
</feature>
<keyword evidence="2" id="KW-1133">Transmembrane helix</keyword>
<feature type="transmembrane region" description="Helical" evidence="2">
    <location>
        <begin position="122"/>
        <end position="139"/>
    </location>
</feature>
<proteinExistence type="predicted"/>
<keyword evidence="4" id="KW-1185">Reference proteome</keyword>
<evidence type="ECO:0008006" key="5">
    <source>
        <dbReference type="Google" id="ProtNLM"/>
    </source>
</evidence>
<feature type="region of interest" description="Disordered" evidence="1">
    <location>
        <begin position="71"/>
        <end position="115"/>
    </location>
</feature>
<keyword evidence="2" id="KW-0472">Membrane</keyword>